<dbReference type="PROSITE" id="PS50811">
    <property type="entry name" value="WRKY"/>
    <property type="match status" value="1"/>
</dbReference>
<keyword evidence="3" id="KW-0238">DNA-binding</keyword>
<evidence type="ECO:0000259" key="7">
    <source>
        <dbReference type="PROSITE" id="PS50811"/>
    </source>
</evidence>
<name>A0A7J0FGK0_9ERIC</name>
<dbReference type="SUPFAM" id="SSF118290">
    <property type="entry name" value="WRKY DNA-binding domain"/>
    <property type="match status" value="1"/>
</dbReference>
<keyword evidence="2" id="KW-0805">Transcription regulation</keyword>
<accession>A0A7J0FGK0</accession>
<dbReference type="GO" id="GO:0005634">
    <property type="term" value="C:nucleus"/>
    <property type="evidence" value="ECO:0007669"/>
    <property type="project" value="UniProtKB-SubCell"/>
</dbReference>
<feature type="domain" description="WRKY" evidence="7">
    <location>
        <begin position="21"/>
        <end position="60"/>
    </location>
</feature>
<dbReference type="PANTHER" id="PTHR31221">
    <property type="entry name" value="WRKY TRANSCRIPTION FACTOR PROTEIN 1-RELATED"/>
    <property type="match status" value="1"/>
</dbReference>
<feature type="compositionally biased region" description="Basic and acidic residues" evidence="6">
    <location>
        <begin position="81"/>
        <end position="91"/>
    </location>
</feature>
<proteinExistence type="predicted"/>
<dbReference type="GO" id="GO:0043565">
    <property type="term" value="F:sequence-specific DNA binding"/>
    <property type="evidence" value="ECO:0007669"/>
    <property type="project" value="InterPro"/>
</dbReference>
<protein>
    <submittedName>
        <fullName evidence="8">Zinc-dependent activator protein-1</fullName>
    </submittedName>
</protein>
<organism evidence="8 9">
    <name type="scientific">Actinidia rufa</name>
    <dbReference type="NCBI Taxonomy" id="165716"/>
    <lineage>
        <taxon>Eukaryota</taxon>
        <taxon>Viridiplantae</taxon>
        <taxon>Streptophyta</taxon>
        <taxon>Embryophyta</taxon>
        <taxon>Tracheophyta</taxon>
        <taxon>Spermatophyta</taxon>
        <taxon>Magnoliopsida</taxon>
        <taxon>eudicotyledons</taxon>
        <taxon>Gunneridae</taxon>
        <taxon>Pentapetalae</taxon>
        <taxon>asterids</taxon>
        <taxon>Ericales</taxon>
        <taxon>Actinidiaceae</taxon>
        <taxon>Actinidia</taxon>
    </lineage>
</organism>
<evidence type="ECO:0000256" key="5">
    <source>
        <dbReference type="ARBA" id="ARBA00023242"/>
    </source>
</evidence>
<dbReference type="Pfam" id="PF03106">
    <property type="entry name" value="WRKY"/>
    <property type="match status" value="1"/>
</dbReference>
<dbReference type="AlphaFoldDB" id="A0A7J0FGK0"/>
<dbReference type="OrthoDB" id="2020995at2759"/>
<feature type="region of interest" description="Disordered" evidence="6">
    <location>
        <begin position="67"/>
        <end position="104"/>
    </location>
</feature>
<dbReference type="SMART" id="SM00774">
    <property type="entry name" value="WRKY"/>
    <property type="match status" value="1"/>
</dbReference>
<dbReference type="InterPro" id="IPR044810">
    <property type="entry name" value="WRKY_plant"/>
</dbReference>
<dbReference type="GO" id="GO:0003700">
    <property type="term" value="F:DNA-binding transcription factor activity"/>
    <property type="evidence" value="ECO:0007669"/>
    <property type="project" value="InterPro"/>
</dbReference>
<evidence type="ECO:0000313" key="9">
    <source>
        <dbReference type="Proteomes" id="UP000585474"/>
    </source>
</evidence>
<evidence type="ECO:0000256" key="2">
    <source>
        <dbReference type="ARBA" id="ARBA00023015"/>
    </source>
</evidence>
<keyword evidence="5" id="KW-0539">Nucleus</keyword>
<keyword evidence="9" id="KW-1185">Reference proteome</keyword>
<comment type="caution">
    <text evidence="8">The sequence shown here is derived from an EMBL/GenBank/DDBJ whole genome shotgun (WGS) entry which is preliminary data.</text>
</comment>
<dbReference type="EMBL" id="BJWL01000012">
    <property type="protein sequence ID" value="GFY97713.1"/>
    <property type="molecule type" value="Genomic_DNA"/>
</dbReference>
<evidence type="ECO:0000256" key="3">
    <source>
        <dbReference type="ARBA" id="ARBA00023125"/>
    </source>
</evidence>
<dbReference type="InterPro" id="IPR036576">
    <property type="entry name" value="WRKY_dom_sf"/>
</dbReference>
<gene>
    <name evidence="8" type="ORF">Acr_12g0002540</name>
</gene>
<comment type="subcellular location">
    <subcellularLocation>
        <location evidence="1">Nucleus</location>
    </subcellularLocation>
</comment>
<dbReference type="Gene3D" id="2.20.25.80">
    <property type="entry name" value="WRKY domain"/>
    <property type="match status" value="1"/>
</dbReference>
<dbReference type="InterPro" id="IPR003657">
    <property type="entry name" value="WRKY_dom"/>
</dbReference>
<keyword evidence="4" id="KW-0804">Transcription</keyword>
<evidence type="ECO:0000256" key="6">
    <source>
        <dbReference type="SAM" id="MobiDB-lite"/>
    </source>
</evidence>
<sequence>MDTGELYDGPFGSLVIVTTYRSYYRCSNAGCPVKKHVERASHDLKVVITTYEGQHDHNKPPARTVTHNAAGADSNITAHNSESRSRPEESRALGLEMVVHTSAN</sequence>
<evidence type="ECO:0000256" key="1">
    <source>
        <dbReference type="ARBA" id="ARBA00004123"/>
    </source>
</evidence>
<reference evidence="8 9" key="1">
    <citation type="submission" date="2019-07" db="EMBL/GenBank/DDBJ databases">
        <title>De Novo Assembly of kiwifruit Actinidia rufa.</title>
        <authorList>
            <person name="Sugita-Konishi S."/>
            <person name="Sato K."/>
            <person name="Mori E."/>
            <person name="Abe Y."/>
            <person name="Kisaki G."/>
            <person name="Hamano K."/>
            <person name="Suezawa K."/>
            <person name="Otani M."/>
            <person name="Fukuda T."/>
            <person name="Manabe T."/>
            <person name="Gomi K."/>
            <person name="Tabuchi M."/>
            <person name="Akimitsu K."/>
            <person name="Kataoka I."/>
        </authorList>
    </citation>
    <scope>NUCLEOTIDE SEQUENCE [LARGE SCALE GENOMIC DNA]</scope>
    <source>
        <strain evidence="9">cv. Fuchu</strain>
    </source>
</reference>
<evidence type="ECO:0000313" key="8">
    <source>
        <dbReference type="EMBL" id="GFY97713.1"/>
    </source>
</evidence>
<dbReference type="Proteomes" id="UP000585474">
    <property type="component" value="Unassembled WGS sequence"/>
</dbReference>
<evidence type="ECO:0000256" key="4">
    <source>
        <dbReference type="ARBA" id="ARBA00023163"/>
    </source>
</evidence>
<dbReference type="PANTHER" id="PTHR31221:SF193">
    <property type="entry name" value="WRKY TRANSCRIPTION FACTOR PROTEIN 1-RELATED"/>
    <property type="match status" value="1"/>
</dbReference>